<keyword evidence="4" id="KW-0804">Transcription</keyword>
<evidence type="ECO:0000259" key="6">
    <source>
        <dbReference type="PROSITE" id="PS50863"/>
    </source>
</evidence>
<comment type="subcellular location">
    <subcellularLocation>
        <location evidence="1">Nucleus</location>
    </subcellularLocation>
</comment>
<dbReference type="GO" id="GO:0005634">
    <property type="term" value="C:nucleus"/>
    <property type="evidence" value="ECO:0007669"/>
    <property type="project" value="UniProtKB-SubCell"/>
</dbReference>
<evidence type="ECO:0000256" key="2">
    <source>
        <dbReference type="ARBA" id="ARBA00023015"/>
    </source>
</evidence>
<proteinExistence type="predicted"/>
<dbReference type="CDD" id="cd10017">
    <property type="entry name" value="B3_DNA"/>
    <property type="match status" value="1"/>
</dbReference>
<dbReference type="GO" id="GO:0003677">
    <property type="term" value="F:DNA binding"/>
    <property type="evidence" value="ECO:0007669"/>
    <property type="project" value="UniProtKB-KW"/>
</dbReference>
<evidence type="ECO:0000256" key="3">
    <source>
        <dbReference type="ARBA" id="ARBA00023125"/>
    </source>
</evidence>
<evidence type="ECO:0000313" key="7">
    <source>
        <dbReference type="EMBL" id="KAH6821067.1"/>
    </source>
</evidence>
<dbReference type="InterPro" id="IPR003340">
    <property type="entry name" value="B3_DNA-bd"/>
</dbReference>
<evidence type="ECO:0000256" key="1">
    <source>
        <dbReference type="ARBA" id="ARBA00004123"/>
    </source>
</evidence>
<evidence type="ECO:0000256" key="4">
    <source>
        <dbReference type="ARBA" id="ARBA00023163"/>
    </source>
</evidence>
<dbReference type="Pfam" id="PF02362">
    <property type="entry name" value="B3"/>
    <property type="match status" value="1"/>
</dbReference>
<dbReference type="Proteomes" id="UP001190926">
    <property type="component" value="Unassembled WGS sequence"/>
</dbReference>
<keyword evidence="3" id="KW-0238">DNA-binding</keyword>
<keyword evidence="8" id="KW-1185">Reference proteome</keyword>
<organism evidence="7 8">
    <name type="scientific">Perilla frutescens var. hirtella</name>
    <name type="common">Perilla citriodora</name>
    <name type="synonym">Perilla setoyensis</name>
    <dbReference type="NCBI Taxonomy" id="608512"/>
    <lineage>
        <taxon>Eukaryota</taxon>
        <taxon>Viridiplantae</taxon>
        <taxon>Streptophyta</taxon>
        <taxon>Embryophyta</taxon>
        <taxon>Tracheophyta</taxon>
        <taxon>Spermatophyta</taxon>
        <taxon>Magnoliopsida</taxon>
        <taxon>eudicotyledons</taxon>
        <taxon>Gunneridae</taxon>
        <taxon>Pentapetalae</taxon>
        <taxon>asterids</taxon>
        <taxon>lamiids</taxon>
        <taxon>Lamiales</taxon>
        <taxon>Lamiaceae</taxon>
        <taxon>Nepetoideae</taxon>
        <taxon>Elsholtzieae</taxon>
        <taxon>Perilla</taxon>
    </lineage>
</organism>
<dbReference type="Gene3D" id="2.40.330.10">
    <property type="entry name" value="DNA-binding pseudobarrel domain"/>
    <property type="match status" value="1"/>
</dbReference>
<dbReference type="SMART" id="SM01019">
    <property type="entry name" value="B3"/>
    <property type="match status" value="1"/>
</dbReference>
<reference evidence="7 8" key="1">
    <citation type="journal article" date="2021" name="Nat. Commun.">
        <title>Incipient diploidization of the medicinal plant Perilla within 10,000 years.</title>
        <authorList>
            <person name="Zhang Y."/>
            <person name="Shen Q."/>
            <person name="Leng L."/>
            <person name="Zhang D."/>
            <person name="Chen S."/>
            <person name="Shi Y."/>
            <person name="Ning Z."/>
            <person name="Chen S."/>
        </authorList>
    </citation>
    <scope>NUCLEOTIDE SEQUENCE [LARGE SCALE GENOMIC DNA]</scope>
    <source>
        <strain evidence="8">cv. PC099</strain>
    </source>
</reference>
<comment type="caution">
    <text evidence="7">The sequence shown here is derived from an EMBL/GenBank/DDBJ whole genome shotgun (WGS) entry which is preliminary data.</text>
</comment>
<accession>A0AAD4P020</accession>
<feature type="domain" description="TF-B3" evidence="6">
    <location>
        <begin position="60"/>
        <end position="125"/>
    </location>
</feature>
<keyword evidence="5" id="KW-0539">Nucleus</keyword>
<dbReference type="PROSITE" id="PS50863">
    <property type="entry name" value="B3"/>
    <property type="match status" value="1"/>
</dbReference>
<dbReference type="InterPro" id="IPR015300">
    <property type="entry name" value="DNA-bd_pseudobarrel_sf"/>
</dbReference>
<evidence type="ECO:0000313" key="8">
    <source>
        <dbReference type="Proteomes" id="UP001190926"/>
    </source>
</evidence>
<dbReference type="EMBL" id="SDAM02002693">
    <property type="protein sequence ID" value="KAH6821067.1"/>
    <property type="molecule type" value="Genomic_DNA"/>
</dbReference>
<evidence type="ECO:0000256" key="5">
    <source>
        <dbReference type="ARBA" id="ARBA00023242"/>
    </source>
</evidence>
<sequence length="149" mass="16508">MGGEGGSQFVVNALMIWVKMDPPSANVEGNGFHIMLEEDCRRVALELPLGGFGDADVASEVDVQDYYGREWKLTINKKPNGTYRFTRGWKKFAREARINDGHCLVFKKLSTEGTNSICKEIRRDSTADNNYTGNRIISEDVVAGSDLGA</sequence>
<gene>
    <name evidence="7" type="ORF">C2S53_014977</name>
</gene>
<dbReference type="SUPFAM" id="SSF101936">
    <property type="entry name" value="DNA-binding pseudobarrel domain"/>
    <property type="match status" value="1"/>
</dbReference>
<protein>
    <recommendedName>
        <fullName evidence="6">TF-B3 domain-containing protein</fullName>
    </recommendedName>
</protein>
<dbReference type="AlphaFoldDB" id="A0AAD4P020"/>
<keyword evidence="2" id="KW-0805">Transcription regulation</keyword>
<name>A0AAD4P020_PERFH</name>